<feature type="signal peptide" evidence="1">
    <location>
        <begin position="1"/>
        <end position="18"/>
    </location>
</feature>
<gene>
    <name evidence="2" type="ORF">AOT14_20430</name>
</gene>
<dbReference type="AlphaFoldDB" id="A0A0S1B0B4"/>
<keyword evidence="1" id="KW-0732">Signal</keyword>
<evidence type="ECO:0008006" key="4">
    <source>
        <dbReference type="Google" id="ProtNLM"/>
    </source>
</evidence>
<dbReference type="KEGG" id="sacz:AOT14_20430"/>
<name>A0A0S1B0B4_9GAMM</name>
<organism evidence="2 3">
    <name type="scientific">Stenotrophomonas acidaminiphila</name>
    <dbReference type="NCBI Taxonomy" id="128780"/>
    <lineage>
        <taxon>Bacteria</taxon>
        <taxon>Pseudomonadati</taxon>
        <taxon>Pseudomonadota</taxon>
        <taxon>Gammaproteobacteria</taxon>
        <taxon>Lysobacterales</taxon>
        <taxon>Lysobacteraceae</taxon>
        <taxon>Stenotrophomonas</taxon>
    </lineage>
</organism>
<evidence type="ECO:0000313" key="3">
    <source>
        <dbReference type="Proteomes" id="UP000061010"/>
    </source>
</evidence>
<sequence length="181" mass="20224" precursor="true">MRVAALLICLAWTLNAQAAPASPADMESLLRSMQLDADSDLQKRMHAGKEPLVTFDNATHQQCFDRQVRIMTSDLMRESLSKRLGDEGDRIVAEWARFLETPSGQVFLKSFTGSRQEAEAMMAEMDPEELRKGDAFALSRTGRILIEGLNISPVMDAADFPRFMRKVQEECGVDLQGAQKT</sequence>
<protein>
    <recommendedName>
        <fullName evidence="4">DUF2059 domain-containing protein</fullName>
    </recommendedName>
</protein>
<dbReference type="Proteomes" id="UP000061010">
    <property type="component" value="Chromosome"/>
</dbReference>
<keyword evidence="3" id="KW-1185">Reference proteome</keyword>
<dbReference type="PATRIC" id="fig|128780.6.peg.2056"/>
<dbReference type="OrthoDB" id="6046688at2"/>
<proteinExistence type="predicted"/>
<accession>A0A0S1B0B4</accession>
<evidence type="ECO:0000256" key="1">
    <source>
        <dbReference type="SAM" id="SignalP"/>
    </source>
</evidence>
<feature type="chain" id="PRO_5006588510" description="DUF2059 domain-containing protein" evidence="1">
    <location>
        <begin position="19"/>
        <end position="181"/>
    </location>
</feature>
<dbReference type="EMBL" id="CP012900">
    <property type="protein sequence ID" value="ALJ28418.1"/>
    <property type="molecule type" value="Genomic_DNA"/>
</dbReference>
<reference evidence="2 3" key="1">
    <citation type="journal article" date="2015" name="Genome Announc.">
        <title>Complete Genome Sequencing of Stenotrophomonas acidaminiphila ZAC14D2_NAIMI4_2, a Multidrug-Resistant Strain Isolated from Sediments of a Polluted River in Mexico, Uncovers New Antibiotic Resistance Genes and a Novel Class-II Lasso Peptide Biosynthesis Gene Cluster.</title>
        <authorList>
            <person name="Vinuesa P."/>
            <person name="Ochoa-Sanchez L.E."/>
        </authorList>
    </citation>
    <scope>NUCLEOTIDE SEQUENCE [LARGE SCALE GENOMIC DNA]</scope>
    <source>
        <strain evidence="2 3">ZAC14D2_NAIMI4_2</strain>
    </source>
</reference>
<evidence type="ECO:0000313" key="2">
    <source>
        <dbReference type="EMBL" id="ALJ28418.1"/>
    </source>
</evidence>